<accession>A0ACB7PEH2</accession>
<name>A0ACB7PEH2_9PEZI</name>
<dbReference type="Proteomes" id="UP000724584">
    <property type="component" value="Unassembled WGS sequence"/>
</dbReference>
<reference evidence="1 2" key="1">
    <citation type="journal article" date="2021" name="Nat. Commun.">
        <title>Genetic determinants of endophytism in the Arabidopsis root mycobiome.</title>
        <authorList>
            <person name="Mesny F."/>
            <person name="Miyauchi S."/>
            <person name="Thiergart T."/>
            <person name="Pickel B."/>
            <person name="Atanasova L."/>
            <person name="Karlsson M."/>
            <person name="Huettel B."/>
            <person name="Barry K.W."/>
            <person name="Haridas S."/>
            <person name="Chen C."/>
            <person name="Bauer D."/>
            <person name="Andreopoulos W."/>
            <person name="Pangilinan J."/>
            <person name="LaButti K."/>
            <person name="Riley R."/>
            <person name="Lipzen A."/>
            <person name="Clum A."/>
            <person name="Drula E."/>
            <person name="Henrissat B."/>
            <person name="Kohler A."/>
            <person name="Grigoriev I.V."/>
            <person name="Martin F.M."/>
            <person name="Hacquard S."/>
        </authorList>
    </citation>
    <scope>NUCLEOTIDE SEQUENCE [LARGE SCALE GENOMIC DNA]</scope>
    <source>
        <strain evidence="1 2">MPI-SDFR-AT-0079</strain>
    </source>
</reference>
<gene>
    <name evidence="1" type="ORF">F5144DRAFT_486640</name>
</gene>
<proteinExistence type="predicted"/>
<evidence type="ECO:0000313" key="2">
    <source>
        <dbReference type="Proteomes" id="UP000724584"/>
    </source>
</evidence>
<dbReference type="EMBL" id="JAGIZQ010000003">
    <property type="protein sequence ID" value="KAH6637179.1"/>
    <property type="molecule type" value="Genomic_DNA"/>
</dbReference>
<organism evidence="1 2">
    <name type="scientific">Chaetomium tenue</name>
    <dbReference type="NCBI Taxonomy" id="1854479"/>
    <lineage>
        <taxon>Eukaryota</taxon>
        <taxon>Fungi</taxon>
        <taxon>Dikarya</taxon>
        <taxon>Ascomycota</taxon>
        <taxon>Pezizomycotina</taxon>
        <taxon>Sordariomycetes</taxon>
        <taxon>Sordariomycetidae</taxon>
        <taxon>Sordariales</taxon>
        <taxon>Chaetomiaceae</taxon>
        <taxon>Chaetomium</taxon>
    </lineage>
</organism>
<sequence>MNFPPPVNPEDPGYGPMEMGLAWTFTVFAIVAVGLRAYVRQSLAKRLSSDDWLMCLALVFHMISMGFVSTAYYYGLGKHDASLTMDQIGGVLKWSWLANTPGLLVSITARISIAILLVRLFGVHEWFKWFVIVVTAACSIMIIVIIPCTYLQTTPVSGNWNPFDPTVTRWNPKIYITMAFVGQAFITFSDLTFVLFPVIIIWRLRMALTQRVALIFLLGVSLFTMVMSILKTIGLQTIADQQNDPTATDVLYNASLQILWSCLEQACVIIMGCVPPLRSLMRLESTRALSASLSSLLRRAKPSQTSSSKEYKHSGSGYADLEMRPDQLGRLGGSSAVAMHGQGTWDSQQDLVKGNGTIMQANEYSVSYSHRYDGNVRQG</sequence>
<keyword evidence="2" id="KW-1185">Reference proteome</keyword>
<comment type="caution">
    <text evidence="1">The sequence shown here is derived from an EMBL/GenBank/DDBJ whole genome shotgun (WGS) entry which is preliminary data.</text>
</comment>
<protein>
    <submittedName>
        <fullName evidence="1">Uncharacterized protein</fullName>
    </submittedName>
</protein>
<evidence type="ECO:0000313" key="1">
    <source>
        <dbReference type="EMBL" id="KAH6637179.1"/>
    </source>
</evidence>